<evidence type="ECO:0000313" key="8">
    <source>
        <dbReference type="EMBL" id="MCR8634253.1"/>
    </source>
</evidence>
<dbReference type="InterPro" id="IPR046346">
    <property type="entry name" value="Aminoacid_DH-like_N_sf"/>
</dbReference>
<evidence type="ECO:0000256" key="2">
    <source>
        <dbReference type="ARBA" id="ARBA00011643"/>
    </source>
</evidence>
<dbReference type="RefSeq" id="WP_258215820.1">
    <property type="nucleotide sequence ID" value="NZ_JANQBD010000019.1"/>
</dbReference>
<dbReference type="SUPFAM" id="SSF51735">
    <property type="entry name" value="NAD(P)-binding Rossmann-fold domains"/>
    <property type="match status" value="1"/>
</dbReference>
<dbReference type="SUPFAM" id="SSF53223">
    <property type="entry name" value="Aminoacid dehydrogenase-like, N-terminal domain"/>
    <property type="match status" value="1"/>
</dbReference>
<dbReference type="InterPro" id="IPR006095">
    <property type="entry name" value="Glu/Leu/Phe/Val/Trp_DH"/>
</dbReference>
<sequence>MSNLQTLNPQEVSAKDYVQGVYETVVKRNPHESEFHQAVKEILESLVPVIAKHPKYMENGILERMVEPERMITFRVPWVDDQGIVNVNRGFRVQFNSAIGPFKGGLRFHPSVNASIIKFLGFEQTFKNSLTGQPIGGGKGGSDFDPKGKSEGEVMRFTQSFMTELSKYIGPDTDVPAGDIGVGAREIGYMFGQYKRIRGGNEAGVLTGKGLLYGGSLARTEATGYGAVYFVNEMLKSKGLSFDGSTVVVSGSGNVSIYAIQKAVQLGAKVVACSDSNGYVYDKDGINLETVRRLKEVERKRISEYVNEHPDAVYFEGCQNIWTIPCDIALPCATQNEIDETSAKRLVANGVLAIGEGANMPSTLEAIDVFLQADVLFGPAKAANAGGVAVSALEMAQNSMRYSWAFHEVDDKLHEIMKNIYRNSVNAAEEYGHPGNLVVGANIAGFLKVADTMLAHGII</sequence>
<proteinExistence type="inferred from homology"/>
<dbReference type="InterPro" id="IPR036291">
    <property type="entry name" value="NAD(P)-bd_dom_sf"/>
</dbReference>
<dbReference type="InterPro" id="IPR050724">
    <property type="entry name" value="Glu_Leu_Phe_Val_DH"/>
</dbReference>
<dbReference type="Gene3D" id="3.40.50.10860">
    <property type="entry name" value="Leucine Dehydrogenase, chain A, domain 1"/>
    <property type="match status" value="1"/>
</dbReference>
<feature type="domain" description="Glutamate/phenylalanine/leucine/valine/L-tryptophan dehydrogenase C-terminal" evidence="7">
    <location>
        <begin position="216"/>
        <end position="457"/>
    </location>
</feature>
<dbReference type="PIRSF" id="PIRSF000185">
    <property type="entry name" value="Glu_DH"/>
    <property type="match status" value="1"/>
</dbReference>
<dbReference type="InterPro" id="IPR014362">
    <property type="entry name" value="Glu_DH"/>
</dbReference>
<gene>
    <name evidence="8" type="primary">gdhA</name>
    <name evidence="8" type="ORF">NV381_23970</name>
</gene>
<comment type="caution">
    <text evidence="8">The sequence shown here is derived from an EMBL/GenBank/DDBJ whole genome shotgun (WGS) entry which is preliminary data.</text>
</comment>
<dbReference type="PANTHER" id="PTHR43571">
    <property type="entry name" value="NADP-SPECIFIC GLUTAMATE DEHYDROGENASE 1-RELATED"/>
    <property type="match status" value="1"/>
</dbReference>
<dbReference type="InterPro" id="IPR006096">
    <property type="entry name" value="Glu/Leu/Phe/Val/Trp_DH_C"/>
</dbReference>
<dbReference type="GO" id="GO:0004354">
    <property type="term" value="F:glutamate dehydrogenase (NADP+) activity"/>
    <property type="evidence" value="ECO:0007669"/>
    <property type="project" value="UniProtKB-EC"/>
</dbReference>
<keyword evidence="4 5" id="KW-0560">Oxidoreductase</keyword>
<dbReference type="Gene3D" id="3.40.50.720">
    <property type="entry name" value="NAD(P)-binding Rossmann-like Domain"/>
    <property type="match status" value="1"/>
</dbReference>
<dbReference type="Pfam" id="PF02812">
    <property type="entry name" value="ELFV_dehydrog_N"/>
    <property type="match status" value="1"/>
</dbReference>
<organism evidence="8 9">
    <name type="scientific">Paenibacillus radicis</name>
    <name type="common">ex Xue et al. 2023</name>
    <dbReference type="NCBI Taxonomy" id="2972489"/>
    <lineage>
        <taxon>Bacteria</taxon>
        <taxon>Bacillati</taxon>
        <taxon>Bacillota</taxon>
        <taxon>Bacilli</taxon>
        <taxon>Bacillales</taxon>
        <taxon>Paenibacillaceae</taxon>
        <taxon>Paenibacillus</taxon>
    </lineage>
</organism>
<dbReference type="Gene3D" id="1.10.285.10">
    <property type="entry name" value="Glutamate Dehydrogenase, chain A, domain 3"/>
    <property type="match status" value="2"/>
</dbReference>
<dbReference type="SMART" id="SM00839">
    <property type="entry name" value="ELFV_dehydrog"/>
    <property type="match status" value="1"/>
</dbReference>
<dbReference type="InterPro" id="IPR006097">
    <property type="entry name" value="Glu/Leu/Phe/Val/Trp_DH_dimer"/>
</dbReference>
<evidence type="ECO:0000256" key="5">
    <source>
        <dbReference type="PIRNR" id="PIRNR000185"/>
    </source>
</evidence>
<reference evidence="8 9" key="1">
    <citation type="submission" date="2022-08" db="EMBL/GenBank/DDBJ databases">
        <title>Paenibacillus endoradicis sp. nov., Paenibacillus radicibacter sp. nov and Paenibacillus pararadicis sp. nov., three cold-adapted plant growth-promoting bacteria isolated from root of Larix gmelinii in Great Khingan.</title>
        <authorList>
            <person name="Xue H."/>
        </authorList>
    </citation>
    <scope>NUCLEOTIDE SEQUENCE [LARGE SCALE GENOMIC DNA]</scope>
    <source>
        <strain evidence="8 9">N5-1-1-5</strain>
    </source>
</reference>
<dbReference type="Pfam" id="PF00208">
    <property type="entry name" value="ELFV_dehydrog"/>
    <property type="match status" value="1"/>
</dbReference>
<dbReference type="NCBIfam" id="NF006929">
    <property type="entry name" value="PRK09414.1"/>
    <property type="match status" value="1"/>
</dbReference>
<dbReference type="EMBL" id="JANQBD010000019">
    <property type="protein sequence ID" value="MCR8634253.1"/>
    <property type="molecule type" value="Genomic_DNA"/>
</dbReference>
<comment type="similarity">
    <text evidence="1 5 6">Belongs to the Glu/Leu/Phe/Val dehydrogenases family.</text>
</comment>
<evidence type="ECO:0000256" key="4">
    <source>
        <dbReference type="ARBA" id="ARBA00023002"/>
    </source>
</evidence>
<dbReference type="InterPro" id="IPR033922">
    <property type="entry name" value="NAD_bind_Glu_DH"/>
</dbReference>
<dbReference type="Proteomes" id="UP001300012">
    <property type="component" value="Unassembled WGS sequence"/>
</dbReference>
<evidence type="ECO:0000313" key="9">
    <source>
        <dbReference type="Proteomes" id="UP001300012"/>
    </source>
</evidence>
<evidence type="ECO:0000256" key="1">
    <source>
        <dbReference type="ARBA" id="ARBA00006382"/>
    </source>
</evidence>
<name>A0ABT1YM54_9BACL</name>
<accession>A0ABT1YM54</accession>
<evidence type="ECO:0000256" key="3">
    <source>
        <dbReference type="ARBA" id="ARBA00012896"/>
    </source>
</evidence>
<keyword evidence="9" id="KW-1185">Reference proteome</keyword>
<evidence type="ECO:0000259" key="7">
    <source>
        <dbReference type="SMART" id="SM00839"/>
    </source>
</evidence>
<comment type="subunit">
    <text evidence="2">Homohexamer.</text>
</comment>
<protein>
    <recommendedName>
        <fullName evidence="3 5">Glutamate dehydrogenase</fullName>
    </recommendedName>
</protein>
<dbReference type="PRINTS" id="PR00082">
    <property type="entry name" value="GLFDHDRGNASE"/>
</dbReference>
<dbReference type="PANTHER" id="PTHR43571:SF1">
    <property type="entry name" value="NADP-SPECIFIC GLUTAMATE DEHYDROGENASE 1-RELATED"/>
    <property type="match status" value="1"/>
</dbReference>
<evidence type="ECO:0000256" key="6">
    <source>
        <dbReference type="RuleBase" id="RU004417"/>
    </source>
</evidence>
<dbReference type="CDD" id="cd05313">
    <property type="entry name" value="NAD_bind_2_Glu_DH"/>
    <property type="match status" value="1"/>
</dbReference>